<evidence type="ECO:0000256" key="3">
    <source>
        <dbReference type="ARBA" id="ARBA00022692"/>
    </source>
</evidence>
<evidence type="ECO:0000256" key="6">
    <source>
        <dbReference type="SAM" id="Phobius"/>
    </source>
</evidence>
<reference evidence="8 9" key="1">
    <citation type="submission" date="2019-03" db="EMBL/GenBank/DDBJ databases">
        <title>Genomic Encyclopedia of Type Strains, Phase IV (KMG-IV): sequencing the most valuable type-strain genomes for metagenomic binning, comparative biology and taxonomic classification.</title>
        <authorList>
            <person name="Goeker M."/>
        </authorList>
    </citation>
    <scope>NUCLEOTIDE SEQUENCE [LARGE SCALE GENOMIC DNA]</scope>
    <source>
        <strain evidence="8 9">DSM 26752</strain>
    </source>
</reference>
<dbReference type="Proteomes" id="UP000294567">
    <property type="component" value="Unassembled WGS sequence"/>
</dbReference>
<keyword evidence="2" id="KW-1003">Cell membrane</keyword>
<evidence type="ECO:0000256" key="2">
    <source>
        <dbReference type="ARBA" id="ARBA00022475"/>
    </source>
</evidence>
<feature type="transmembrane region" description="Helical" evidence="6">
    <location>
        <begin position="247"/>
        <end position="266"/>
    </location>
</feature>
<comment type="subcellular location">
    <subcellularLocation>
        <location evidence="1">Cell membrane</location>
        <topology evidence="1">Multi-pass membrane protein</topology>
    </subcellularLocation>
</comment>
<dbReference type="GO" id="GO:0005886">
    <property type="term" value="C:plasma membrane"/>
    <property type="evidence" value="ECO:0007669"/>
    <property type="project" value="UniProtKB-SubCell"/>
</dbReference>
<evidence type="ECO:0000313" key="9">
    <source>
        <dbReference type="Proteomes" id="UP000294567"/>
    </source>
</evidence>
<gene>
    <name evidence="8" type="ORF">EDD65_10149</name>
</gene>
<sequence length="306" mass="34625">MNLVMALSLSILVYNITEILLRFINRKYITYKKRLDIIKEESLLGYGGRKKKKQKLRIAVPDKLRENLMMAGLQLRPEEFVIIWAIAMIIPPLIASILNKGMLLVLILIFFGFIGPPMFISIKTKKRKETFNNQLGDVLMLLSNSLRAGFTFEQALRSVAEDLPDPIGTEFMRIVQDVELGGDLERAMDDVANRMESEDMKLINTAVSIQRKVGGNLSNILDNISETILDRIMIKKKINTLTAQGRISGLIISVLPVVLVVLISIINPEYMEPLFATTFGHMLLVLSVIMELLGFIFIKKTIDIEM</sequence>
<evidence type="ECO:0000256" key="4">
    <source>
        <dbReference type="ARBA" id="ARBA00022989"/>
    </source>
</evidence>
<dbReference type="Gene3D" id="1.20.81.30">
    <property type="entry name" value="Type II secretion system (T2SS), domain F"/>
    <property type="match status" value="1"/>
</dbReference>
<evidence type="ECO:0000259" key="7">
    <source>
        <dbReference type="Pfam" id="PF00482"/>
    </source>
</evidence>
<dbReference type="EMBL" id="SMAE01000001">
    <property type="protein sequence ID" value="TCS91549.1"/>
    <property type="molecule type" value="Genomic_DNA"/>
</dbReference>
<accession>A0A4R3L4C4</accession>
<dbReference type="RefSeq" id="WP_202690566.1">
    <property type="nucleotide sequence ID" value="NZ_CP068564.1"/>
</dbReference>
<feature type="domain" description="Type II secretion system protein GspF" evidence="7">
    <location>
        <begin position="140"/>
        <end position="263"/>
    </location>
</feature>
<feature type="transmembrane region" description="Helical" evidence="6">
    <location>
        <begin position="80"/>
        <end position="98"/>
    </location>
</feature>
<dbReference type="Pfam" id="PF00482">
    <property type="entry name" value="T2SSF"/>
    <property type="match status" value="1"/>
</dbReference>
<dbReference type="InterPro" id="IPR042094">
    <property type="entry name" value="T2SS_GspF_sf"/>
</dbReference>
<organism evidence="8 9">
    <name type="scientific">Keratinibaculum paraultunense</name>
    <dbReference type="NCBI Taxonomy" id="1278232"/>
    <lineage>
        <taxon>Bacteria</taxon>
        <taxon>Bacillati</taxon>
        <taxon>Bacillota</taxon>
        <taxon>Tissierellia</taxon>
        <taxon>Tissierellales</taxon>
        <taxon>Tepidimicrobiaceae</taxon>
        <taxon>Keratinibaculum</taxon>
    </lineage>
</organism>
<protein>
    <submittedName>
        <fullName evidence="8">Tight adherence protein B</fullName>
    </submittedName>
</protein>
<proteinExistence type="predicted"/>
<keyword evidence="4 6" id="KW-1133">Transmembrane helix</keyword>
<evidence type="ECO:0000256" key="5">
    <source>
        <dbReference type="ARBA" id="ARBA00023136"/>
    </source>
</evidence>
<feature type="transmembrane region" description="Helical" evidence="6">
    <location>
        <begin position="6"/>
        <end position="24"/>
    </location>
</feature>
<keyword evidence="3 6" id="KW-0812">Transmembrane</keyword>
<feature type="transmembrane region" description="Helical" evidence="6">
    <location>
        <begin position="278"/>
        <end position="298"/>
    </location>
</feature>
<comment type="caution">
    <text evidence="8">The sequence shown here is derived from an EMBL/GenBank/DDBJ whole genome shotgun (WGS) entry which is preliminary data.</text>
</comment>
<keyword evidence="5 6" id="KW-0472">Membrane</keyword>
<name>A0A4R3L4C4_9FIRM</name>
<keyword evidence="9" id="KW-1185">Reference proteome</keyword>
<dbReference type="PANTHER" id="PTHR35007:SF1">
    <property type="entry name" value="PILUS ASSEMBLY PROTEIN"/>
    <property type="match status" value="1"/>
</dbReference>
<evidence type="ECO:0000256" key="1">
    <source>
        <dbReference type="ARBA" id="ARBA00004651"/>
    </source>
</evidence>
<dbReference type="PANTHER" id="PTHR35007">
    <property type="entry name" value="INTEGRAL MEMBRANE PROTEIN-RELATED"/>
    <property type="match status" value="1"/>
</dbReference>
<feature type="transmembrane region" description="Helical" evidence="6">
    <location>
        <begin position="104"/>
        <end position="122"/>
    </location>
</feature>
<dbReference type="AlphaFoldDB" id="A0A4R3L4C4"/>
<evidence type="ECO:0000313" key="8">
    <source>
        <dbReference type="EMBL" id="TCS91549.1"/>
    </source>
</evidence>
<dbReference type="InterPro" id="IPR018076">
    <property type="entry name" value="T2SS_GspF_dom"/>
</dbReference>